<protein>
    <submittedName>
        <fullName evidence="3">Uncharacterized protein</fullName>
    </submittedName>
</protein>
<organism evidence="2 3">
    <name type="scientific">Globodera rostochiensis</name>
    <name type="common">Golden nematode worm</name>
    <name type="synonym">Heterodera rostochiensis</name>
    <dbReference type="NCBI Taxonomy" id="31243"/>
    <lineage>
        <taxon>Eukaryota</taxon>
        <taxon>Metazoa</taxon>
        <taxon>Ecdysozoa</taxon>
        <taxon>Nematoda</taxon>
        <taxon>Chromadorea</taxon>
        <taxon>Rhabditida</taxon>
        <taxon>Tylenchina</taxon>
        <taxon>Tylenchomorpha</taxon>
        <taxon>Tylenchoidea</taxon>
        <taxon>Heteroderidae</taxon>
        <taxon>Heteroderinae</taxon>
        <taxon>Globodera</taxon>
    </lineage>
</organism>
<evidence type="ECO:0000313" key="3">
    <source>
        <dbReference type="WBParaSite" id="Gr19_v10_g6570.t1"/>
    </source>
</evidence>
<dbReference type="Proteomes" id="UP000887572">
    <property type="component" value="Unplaced"/>
</dbReference>
<evidence type="ECO:0000256" key="1">
    <source>
        <dbReference type="SAM" id="SignalP"/>
    </source>
</evidence>
<evidence type="ECO:0000313" key="2">
    <source>
        <dbReference type="Proteomes" id="UP000887572"/>
    </source>
</evidence>
<feature type="chain" id="PRO_5036880873" evidence="1">
    <location>
        <begin position="25"/>
        <end position="374"/>
    </location>
</feature>
<dbReference type="WBParaSite" id="Gr19_v10_g6570.t1">
    <property type="protein sequence ID" value="Gr19_v10_g6570.t1"/>
    <property type="gene ID" value="Gr19_v10_g6570"/>
</dbReference>
<accession>A0A914I3U7</accession>
<dbReference type="AlphaFoldDB" id="A0A914I3U7"/>
<sequence length="374" mass="42640">MNKHFFPYLLSILLLIAMIAYSVSVEVIEDGTPEKEDLAKALALSKRFFWRTMMEEWDCNKVEIKSNEIGVTDKDELRQICESWKVKALAANAYLNGTHEGASSSAIPAIRGNQIKEKEKPLFRVEQSELQLSSAMVAIKAAYRILFGWRKVAGFNTKFDFENESKFLNAPMASPRGKLNQLNRLFKINKLLDTNKCFLKYWNSVQELGVDMDLICSELKALEPLQDPCEEAKLKVKKTHRSLSSSSSWCMDNSAMQTIWQRKSHHHRDDQLGILHVFAHRRTAGTLLITFIPFNKPPTLLHPIPPISTSDHFTHLFFFPLVVVQDGSLRNKSSIVGNLDLELKPLQDPCEDAKLKVKKIEKIIIIGMIISKIE</sequence>
<keyword evidence="2" id="KW-1185">Reference proteome</keyword>
<keyword evidence="1" id="KW-0732">Signal</keyword>
<feature type="signal peptide" evidence="1">
    <location>
        <begin position="1"/>
        <end position="24"/>
    </location>
</feature>
<reference evidence="3" key="1">
    <citation type="submission" date="2022-11" db="UniProtKB">
        <authorList>
            <consortium name="WormBaseParasite"/>
        </authorList>
    </citation>
    <scope>IDENTIFICATION</scope>
</reference>
<name>A0A914I3U7_GLORO</name>
<proteinExistence type="predicted"/>